<gene>
    <name evidence="8" type="primary">20210217</name>
    <name evidence="7" type="ORF">HELRODRAFT_185618</name>
</gene>
<dbReference type="PROSITE" id="PS50240">
    <property type="entry name" value="TRYPSIN_DOM"/>
    <property type="match status" value="1"/>
</dbReference>
<dbReference type="STRING" id="6412.T1FN18"/>
<dbReference type="GO" id="GO:0006508">
    <property type="term" value="P:proteolysis"/>
    <property type="evidence" value="ECO:0000318"/>
    <property type="project" value="GO_Central"/>
</dbReference>
<dbReference type="Pfam" id="PF00089">
    <property type="entry name" value="Trypsin"/>
    <property type="match status" value="1"/>
</dbReference>
<dbReference type="KEGG" id="hro:HELRODRAFT_185618"/>
<dbReference type="Proteomes" id="UP000015101">
    <property type="component" value="Unassembled WGS sequence"/>
</dbReference>
<dbReference type="CDD" id="cd00190">
    <property type="entry name" value="Tryp_SPc"/>
    <property type="match status" value="1"/>
</dbReference>
<dbReference type="FunFam" id="2.40.10.10:FF:000068">
    <property type="entry name" value="transmembrane protease serine 2"/>
    <property type="match status" value="1"/>
</dbReference>
<dbReference type="EnsemblMetazoa" id="HelroT185618">
    <property type="protein sequence ID" value="HelroP185618"/>
    <property type="gene ID" value="HelroG185618"/>
</dbReference>
<reference evidence="7 9" key="2">
    <citation type="journal article" date="2013" name="Nature">
        <title>Insights into bilaterian evolution from three spiralian genomes.</title>
        <authorList>
            <person name="Simakov O."/>
            <person name="Marletaz F."/>
            <person name="Cho S.J."/>
            <person name="Edsinger-Gonzales E."/>
            <person name="Havlak P."/>
            <person name="Hellsten U."/>
            <person name="Kuo D.H."/>
            <person name="Larsson T."/>
            <person name="Lv J."/>
            <person name="Arendt D."/>
            <person name="Savage R."/>
            <person name="Osoegawa K."/>
            <person name="de Jong P."/>
            <person name="Grimwood J."/>
            <person name="Chapman J.A."/>
            <person name="Shapiro H."/>
            <person name="Aerts A."/>
            <person name="Otillar R.P."/>
            <person name="Terry A.Y."/>
            <person name="Boore J.L."/>
            <person name="Grigoriev I.V."/>
            <person name="Lindberg D.R."/>
            <person name="Seaver E.C."/>
            <person name="Weisblat D.A."/>
            <person name="Putnam N.H."/>
            <person name="Rokhsar D.S."/>
        </authorList>
    </citation>
    <scope>NUCLEOTIDE SEQUENCE</scope>
</reference>
<dbReference type="FunFam" id="2.40.10.10:FF:000036">
    <property type="entry name" value="Trypsin beta"/>
    <property type="match status" value="1"/>
</dbReference>
<dbReference type="InterPro" id="IPR001314">
    <property type="entry name" value="Peptidase_S1A"/>
</dbReference>
<evidence type="ECO:0000256" key="3">
    <source>
        <dbReference type="ARBA" id="ARBA00022825"/>
    </source>
</evidence>
<dbReference type="GO" id="GO:0005615">
    <property type="term" value="C:extracellular space"/>
    <property type="evidence" value="ECO:0000318"/>
    <property type="project" value="GO_Central"/>
</dbReference>
<dbReference type="RefSeq" id="XP_009018207.1">
    <property type="nucleotide sequence ID" value="XM_009019959.1"/>
</dbReference>
<dbReference type="EMBL" id="KB096590">
    <property type="protein sequence ID" value="ESO03650.1"/>
    <property type="molecule type" value="Genomic_DNA"/>
</dbReference>
<dbReference type="InterPro" id="IPR043504">
    <property type="entry name" value="Peptidase_S1_PA_chymotrypsin"/>
</dbReference>
<evidence type="ECO:0000256" key="5">
    <source>
        <dbReference type="SAM" id="SignalP"/>
    </source>
</evidence>
<organism evidence="8 9">
    <name type="scientific">Helobdella robusta</name>
    <name type="common">Californian leech</name>
    <dbReference type="NCBI Taxonomy" id="6412"/>
    <lineage>
        <taxon>Eukaryota</taxon>
        <taxon>Metazoa</taxon>
        <taxon>Spiralia</taxon>
        <taxon>Lophotrochozoa</taxon>
        <taxon>Annelida</taxon>
        <taxon>Clitellata</taxon>
        <taxon>Hirudinea</taxon>
        <taxon>Rhynchobdellida</taxon>
        <taxon>Glossiphoniidae</taxon>
        <taxon>Helobdella</taxon>
    </lineage>
</organism>
<keyword evidence="3" id="KW-0720">Serine protease</keyword>
<dbReference type="SUPFAM" id="SSF50494">
    <property type="entry name" value="Trypsin-like serine proteases"/>
    <property type="match status" value="1"/>
</dbReference>
<dbReference type="FunCoup" id="T1FN18">
    <property type="interactions" value="24"/>
</dbReference>
<proteinExistence type="predicted"/>
<dbReference type="PANTHER" id="PTHR24252">
    <property type="entry name" value="ACROSIN-RELATED"/>
    <property type="match status" value="1"/>
</dbReference>
<sequence>MKNLLVFALATLASVQALPSQIQLSSNFEPFVIGGQDAKVGEFPWQLSLQFFGFAGRWEHVCGAVLFSSKYALTAAQCIYSGSTYRLAAGMHQLSNTSSATIVDIASFKKHEKYNDGSAAFSNDIAVITLASEIKFTDRIKPAVLPADNRNKFVNESCVISGWGRAGYSTILPDTLRKGTVRVISNAECQTRVDTMAKITDGQMCIFDPSMYTSACDGDNGGPVTCKVAGKDVVAGVSSWVIASSGGNCLPTYPSAYTRFSEYLDWIKMNTP</sequence>
<dbReference type="CTD" id="20210217"/>
<dbReference type="Gene3D" id="2.40.10.10">
    <property type="entry name" value="Trypsin-like serine proteases"/>
    <property type="match status" value="2"/>
</dbReference>
<reference evidence="9" key="1">
    <citation type="submission" date="2012-12" db="EMBL/GenBank/DDBJ databases">
        <authorList>
            <person name="Hellsten U."/>
            <person name="Grimwood J."/>
            <person name="Chapman J.A."/>
            <person name="Shapiro H."/>
            <person name="Aerts A."/>
            <person name="Otillar R.P."/>
            <person name="Terry A.Y."/>
            <person name="Boore J.L."/>
            <person name="Simakov O."/>
            <person name="Marletaz F."/>
            <person name="Cho S.-J."/>
            <person name="Edsinger-Gonzales E."/>
            <person name="Havlak P."/>
            <person name="Kuo D.-H."/>
            <person name="Larsson T."/>
            <person name="Lv J."/>
            <person name="Arendt D."/>
            <person name="Savage R."/>
            <person name="Osoegawa K."/>
            <person name="de Jong P."/>
            <person name="Lindberg D.R."/>
            <person name="Seaver E.C."/>
            <person name="Weisblat D.A."/>
            <person name="Putnam N.H."/>
            <person name="Grigoriev I.V."/>
            <person name="Rokhsar D.S."/>
        </authorList>
    </citation>
    <scope>NUCLEOTIDE SEQUENCE</scope>
</reference>
<evidence type="ECO:0000256" key="4">
    <source>
        <dbReference type="ARBA" id="ARBA00023157"/>
    </source>
</evidence>
<dbReference type="InterPro" id="IPR001254">
    <property type="entry name" value="Trypsin_dom"/>
</dbReference>
<dbReference type="PANTHER" id="PTHR24252:SF7">
    <property type="entry name" value="HYALIN"/>
    <property type="match status" value="1"/>
</dbReference>
<keyword evidence="9" id="KW-1185">Reference proteome</keyword>
<evidence type="ECO:0000313" key="7">
    <source>
        <dbReference type="EMBL" id="ESO03650.1"/>
    </source>
</evidence>
<protein>
    <recommendedName>
        <fullName evidence="6">Peptidase S1 domain-containing protein</fullName>
    </recommendedName>
</protein>
<keyword evidence="4" id="KW-1015">Disulfide bond</keyword>
<feature type="domain" description="Peptidase S1" evidence="6">
    <location>
        <begin position="32"/>
        <end position="272"/>
    </location>
</feature>
<dbReference type="EMBL" id="AMQM01004518">
    <property type="status" value="NOT_ANNOTATED_CDS"/>
    <property type="molecule type" value="Genomic_DNA"/>
</dbReference>
<evidence type="ECO:0000313" key="9">
    <source>
        <dbReference type="Proteomes" id="UP000015101"/>
    </source>
</evidence>
<keyword evidence="2" id="KW-0378">Hydrolase</keyword>
<dbReference type="InterPro" id="IPR009003">
    <property type="entry name" value="Peptidase_S1_PA"/>
</dbReference>
<accession>T1FN18</accession>
<dbReference type="HOGENOM" id="CLU_006842_7_6_1"/>
<feature type="signal peptide" evidence="5">
    <location>
        <begin position="1"/>
        <end position="17"/>
    </location>
</feature>
<name>T1FN18_HELRO</name>
<evidence type="ECO:0000259" key="6">
    <source>
        <dbReference type="PROSITE" id="PS50240"/>
    </source>
</evidence>
<dbReference type="GO" id="GO:0004252">
    <property type="term" value="F:serine-type endopeptidase activity"/>
    <property type="evidence" value="ECO:0000318"/>
    <property type="project" value="GO_Central"/>
</dbReference>
<evidence type="ECO:0000256" key="1">
    <source>
        <dbReference type="ARBA" id="ARBA00022670"/>
    </source>
</evidence>
<dbReference type="SMART" id="SM00020">
    <property type="entry name" value="Tryp_SPc"/>
    <property type="match status" value="1"/>
</dbReference>
<keyword evidence="1" id="KW-0645">Protease</keyword>
<keyword evidence="5" id="KW-0732">Signal</keyword>
<dbReference type="InParanoid" id="T1FN18"/>
<dbReference type="PRINTS" id="PR00722">
    <property type="entry name" value="CHYMOTRYPSIN"/>
</dbReference>
<dbReference type="AlphaFoldDB" id="T1FN18"/>
<reference evidence="8" key="3">
    <citation type="submission" date="2015-06" db="UniProtKB">
        <authorList>
            <consortium name="EnsemblMetazoa"/>
        </authorList>
    </citation>
    <scope>IDENTIFICATION</scope>
</reference>
<evidence type="ECO:0000256" key="2">
    <source>
        <dbReference type="ARBA" id="ARBA00022801"/>
    </source>
</evidence>
<evidence type="ECO:0000313" key="8">
    <source>
        <dbReference type="EnsemblMetazoa" id="HelroP185618"/>
    </source>
</evidence>
<dbReference type="OrthoDB" id="6267810at2759"/>
<feature type="chain" id="PRO_5010980877" description="Peptidase S1 domain-containing protein" evidence="5">
    <location>
        <begin position="18"/>
        <end position="272"/>
    </location>
</feature>
<dbReference type="eggNOG" id="KOG3627">
    <property type="taxonomic scope" value="Eukaryota"/>
</dbReference>
<dbReference type="GeneID" id="20210217"/>